<dbReference type="Pfam" id="PF01850">
    <property type="entry name" value="PIN"/>
    <property type="match status" value="1"/>
</dbReference>
<name>A0A1B8Q5S1_MORLA</name>
<dbReference type="PANTHER" id="PTHR36173:SF2">
    <property type="entry name" value="RIBONUCLEASE VAPC16"/>
    <property type="match status" value="1"/>
</dbReference>
<dbReference type="Proteomes" id="UP000092607">
    <property type="component" value="Unassembled WGS sequence"/>
</dbReference>
<dbReference type="AlphaFoldDB" id="A0A1B8Q5S1"/>
<organism evidence="2 3">
    <name type="scientific">Moraxella lacunata</name>
    <dbReference type="NCBI Taxonomy" id="477"/>
    <lineage>
        <taxon>Bacteria</taxon>
        <taxon>Pseudomonadati</taxon>
        <taxon>Pseudomonadota</taxon>
        <taxon>Gammaproteobacteria</taxon>
        <taxon>Moraxellales</taxon>
        <taxon>Moraxellaceae</taxon>
        <taxon>Moraxella</taxon>
    </lineage>
</organism>
<dbReference type="InterPro" id="IPR029060">
    <property type="entry name" value="PIN-like_dom_sf"/>
</dbReference>
<dbReference type="EMBL" id="LZMS01000037">
    <property type="protein sequence ID" value="OBX65046.1"/>
    <property type="molecule type" value="Genomic_DNA"/>
</dbReference>
<proteinExistence type="predicted"/>
<evidence type="ECO:0000313" key="3">
    <source>
        <dbReference type="Proteomes" id="UP000092607"/>
    </source>
</evidence>
<dbReference type="SUPFAM" id="SSF88723">
    <property type="entry name" value="PIN domain-like"/>
    <property type="match status" value="1"/>
</dbReference>
<gene>
    <name evidence="2" type="ORF">A9309_03005</name>
</gene>
<dbReference type="InterPro" id="IPR052919">
    <property type="entry name" value="TA_system_RNase"/>
</dbReference>
<evidence type="ECO:0000313" key="2">
    <source>
        <dbReference type="EMBL" id="OBX65046.1"/>
    </source>
</evidence>
<feature type="domain" description="PIN" evidence="1">
    <location>
        <begin position="3"/>
        <end position="121"/>
    </location>
</feature>
<protein>
    <recommendedName>
        <fullName evidence="1">PIN domain-containing protein</fullName>
    </recommendedName>
</protein>
<sequence>MNYLLDTHIVIWLAKEPHKLSNKVKNILENTENIIYFSTVNLWEIALKTNLKKDGFKFDTVKLYQRLLENGFLELGIDHKYTKILENLPIIHKDPFDRMLITQSMIDNLCLITNDDKIIQYQGLKFLTND</sequence>
<dbReference type="PANTHER" id="PTHR36173">
    <property type="entry name" value="RIBONUCLEASE VAPC16-RELATED"/>
    <property type="match status" value="1"/>
</dbReference>
<dbReference type="RefSeq" id="WP_065255411.1">
    <property type="nucleotide sequence ID" value="NZ_LZDR01000040.1"/>
</dbReference>
<dbReference type="OrthoDB" id="9798990at2"/>
<accession>A0A1B8Q5S1</accession>
<reference evidence="2 3" key="1">
    <citation type="submission" date="2016-06" db="EMBL/GenBank/DDBJ databases">
        <title>Draft genome of Moraxella lacunata CCUG 57757A.</title>
        <authorList>
            <person name="Salva-Serra F."/>
            <person name="Engstrom-Jakobsson H."/>
            <person name="Thorell K."/>
            <person name="Gonzales-Siles L."/>
            <person name="Karlsson R."/>
            <person name="Boulund F."/>
            <person name="Engstrand L."/>
            <person name="Kristiansson E."/>
            <person name="Moore E."/>
        </authorList>
    </citation>
    <scope>NUCLEOTIDE SEQUENCE [LARGE SCALE GENOMIC DNA]</scope>
    <source>
        <strain evidence="2 3">CCUG 57757A</strain>
    </source>
</reference>
<evidence type="ECO:0000259" key="1">
    <source>
        <dbReference type="Pfam" id="PF01850"/>
    </source>
</evidence>
<dbReference type="InterPro" id="IPR041705">
    <property type="entry name" value="PIN_Sll0205"/>
</dbReference>
<dbReference type="Gene3D" id="3.40.50.1010">
    <property type="entry name" value="5'-nuclease"/>
    <property type="match status" value="1"/>
</dbReference>
<dbReference type="InterPro" id="IPR002716">
    <property type="entry name" value="PIN_dom"/>
</dbReference>
<comment type="caution">
    <text evidence="2">The sequence shown here is derived from an EMBL/GenBank/DDBJ whole genome shotgun (WGS) entry which is preliminary data.</text>
</comment>
<dbReference type="CDD" id="cd09872">
    <property type="entry name" value="PIN_Sll0205-like"/>
    <property type="match status" value="1"/>
</dbReference>